<evidence type="ECO:0000313" key="3">
    <source>
        <dbReference type="EMBL" id="HJG30003.1"/>
    </source>
</evidence>
<feature type="domain" description="HTH cro/C1-type" evidence="2">
    <location>
        <begin position="11"/>
        <end position="65"/>
    </location>
</feature>
<dbReference type="SUPFAM" id="SSF48452">
    <property type="entry name" value="TPR-like"/>
    <property type="match status" value="1"/>
</dbReference>
<dbReference type="PANTHER" id="PTHR46558">
    <property type="entry name" value="TRACRIPTIONAL REGULATORY PROTEIN-RELATED-RELATED"/>
    <property type="match status" value="1"/>
</dbReference>
<dbReference type="InterPro" id="IPR010982">
    <property type="entry name" value="Lambda_DNA-bd_dom_sf"/>
</dbReference>
<dbReference type="InterPro" id="IPR011990">
    <property type="entry name" value="TPR-like_helical_dom_sf"/>
</dbReference>
<dbReference type="SUPFAM" id="SSF47413">
    <property type="entry name" value="lambda repressor-like DNA-binding domains"/>
    <property type="match status" value="1"/>
</dbReference>
<gene>
    <name evidence="3" type="ORF">K8U80_01260</name>
</gene>
<keyword evidence="1" id="KW-0238">DNA-binding</keyword>
<dbReference type="CDD" id="cd00093">
    <property type="entry name" value="HTH_XRE"/>
    <property type="match status" value="1"/>
</dbReference>
<evidence type="ECO:0000313" key="4">
    <source>
        <dbReference type="Proteomes" id="UP000746751"/>
    </source>
</evidence>
<dbReference type="PANTHER" id="PTHR46558:SF11">
    <property type="entry name" value="HTH-TYPE TRANSCRIPTIONAL REGULATOR XRE"/>
    <property type="match status" value="1"/>
</dbReference>
<dbReference type="Gene3D" id="1.10.260.40">
    <property type="entry name" value="lambda repressor-like DNA-binding domains"/>
    <property type="match status" value="1"/>
</dbReference>
<dbReference type="SMART" id="SM00530">
    <property type="entry name" value="HTH_XRE"/>
    <property type="match status" value="1"/>
</dbReference>
<dbReference type="GO" id="GO:0003677">
    <property type="term" value="F:DNA binding"/>
    <property type="evidence" value="ECO:0007669"/>
    <property type="project" value="UniProtKB-KW"/>
</dbReference>
<proteinExistence type="predicted"/>
<reference evidence="3" key="1">
    <citation type="journal article" date="2021" name="PeerJ">
        <title>Extensive microbial diversity within the chicken gut microbiome revealed by metagenomics and culture.</title>
        <authorList>
            <person name="Gilroy R."/>
            <person name="Ravi A."/>
            <person name="Getino M."/>
            <person name="Pursley I."/>
            <person name="Horton D.L."/>
            <person name="Alikhan N.F."/>
            <person name="Baker D."/>
            <person name="Gharbi K."/>
            <person name="Hall N."/>
            <person name="Watson M."/>
            <person name="Adriaenssens E.M."/>
            <person name="Foster-Nyarko E."/>
            <person name="Jarju S."/>
            <person name="Secka A."/>
            <person name="Antonio M."/>
            <person name="Oren A."/>
            <person name="Chaudhuri R.R."/>
            <person name="La Ragione R."/>
            <person name="Hildebrand F."/>
            <person name="Pallen M.J."/>
        </authorList>
    </citation>
    <scope>NUCLEOTIDE SEQUENCE</scope>
    <source>
        <strain evidence="3">ChiGjej2B2-7701</strain>
    </source>
</reference>
<dbReference type="PROSITE" id="PS50943">
    <property type="entry name" value="HTH_CROC1"/>
    <property type="match status" value="1"/>
</dbReference>
<reference evidence="3" key="2">
    <citation type="submission" date="2021-09" db="EMBL/GenBank/DDBJ databases">
        <authorList>
            <person name="Gilroy R."/>
        </authorList>
    </citation>
    <scope>NUCLEOTIDE SEQUENCE</scope>
    <source>
        <strain evidence="3">ChiGjej2B2-7701</strain>
    </source>
</reference>
<dbReference type="Gene3D" id="1.25.40.10">
    <property type="entry name" value="Tetratricopeptide repeat domain"/>
    <property type="match status" value="1"/>
</dbReference>
<comment type="caution">
    <text evidence="3">The sequence shown here is derived from an EMBL/GenBank/DDBJ whole genome shotgun (WGS) entry which is preliminary data.</text>
</comment>
<dbReference type="AlphaFoldDB" id="A0A921INR8"/>
<dbReference type="InterPro" id="IPR001387">
    <property type="entry name" value="Cro/C1-type_HTH"/>
</dbReference>
<dbReference type="EMBL" id="DYVF01000010">
    <property type="protein sequence ID" value="HJG30003.1"/>
    <property type="molecule type" value="Genomic_DNA"/>
</dbReference>
<protein>
    <submittedName>
        <fullName evidence="3">Helix-turn-helix domain-containing protein</fullName>
    </submittedName>
</protein>
<organism evidence="3 4">
    <name type="scientific">Collinsella ihumii</name>
    <dbReference type="NCBI Taxonomy" id="1720204"/>
    <lineage>
        <taxon>Bacteria</taxon>
        <taxon>Bacillati</taxon>
        <taxon>Actinomycetota</taxon>
        <taxon>Coriobacteriia</taxon>
        <taxon>Coriobacteriales</taxon>
        <taxon>Coriobacteriaceae</taxon>
        <taxon>Collinsella</taxon>
    </lineage>
</organism>
<evidence type="ECO:0000259" key="2">
    <source>
        <dbReference type="PROSITE" id="PS50943"/>
    </source>
</evidence>
<name>A0A921INR8_9ACTN</name>
<sequence length="397" mass="42868">MSVSVNICRTILRERRRMGITQEALAAHLGVSKAAVSKWELGQNLPDVSLLPRIAALFSITLDELFDWRDELTEEESAALYAEVYTLGEKDLPAARERLRALATEHYSDANLLLMFASLLTVWADGMATPFGPAAEQDGASDTAALAEEALTLADRALEVATDPSVLFLAQQQKATTLFQAGRYEEAVSLLEPLAKRQDASTAVMLLVSSYRKTDRTDDALDLLQAERLRAASFVLSSLMQEVGIRGDAAFARAAGKASETVFDALHMGSVNPWHPVSMALEEAEVLRRAGEQNDAVAALSRAADAAKIASVPSPALSESPLYDRLVDKLDPARSGEAWAEHKARQADEAATLMGQALVATVESPEWRQFAGDDPRYREVVAAARRLSGSEADGSIG</sequence>
<accession>A0A921INR8</accession>
<dbReference type="Proteomes" id="UP000746751">
    <property type="component" value="Unassembled WGS sequence"/>
</dbReference>
<evidence type="ECO:0000256" key="1">
    <source>
        <dbReference type="ARBA" id="ARBA00023125"/>
    </source>
</evidence>
<dbReference type="Pfam" id="PF01381">
    <property type="entry name" value="HTH_3"/>
    <property type="match status" value="1"/>
</dbReference>